<feature type="domain" description="VWFA" evidence="5">
    <location>
        <begin position="544"/>
        <end position="716"/>
    </location>
</feature>
<sequence length="719" mass="78471">MKGVISVQDELATSDGTYCVIKRVLICSFPDSTTTAMLGKLLLTAAVVLAAIHGSSAQERDISMATCPDGQPLVACYADPCRVVKCGAGTECVSNFCGGCNAKCVPIKEPVRCNSWTNWFDRDNPSGTGDWETLSDLQQANPGQICKKPTAIEARVVGMGQDALATGELFAFNDVTTGFVCKNEDQTDNACLDYEVRFCCPDVVPDCGDGTWTPWFDRDNPSVTGDWETLTSLRKENSGRICFNPSAVHARVINTQVEASLAGEVILHYDTTTGFACVNADQDDNMCLEYEVRFCCPPCPRWTPWFSRDLPGGTGDWEVLSHLRPENPGQICQAPTDIQVRVLANGQAAFMTGENFAFYDVTTGFVCRMDDQPDNTCMNYEVRFCCPPTCTHWTPWFDRDNPSGTGDWENLFGMVNGNPVGLRPEYPGKICPMPTDVHARVIATQQEASLTGETFVYYDTANGFACRNQQQRDGRCLDYEVRFCCPDPYCPSGDPFLPGWFCGRGGERCPAGYYCEIEPADRWAVCCPQEVPPPEPKEWVCSIDLVLVVDLSSSLTEPGFFSLKRFIIDLILCFIELCVDAQIGIITYDCVPTAYLPLCTYPPDDSTLLDRVNCLTYTRRGGSRTGHAISFMAETSDFRDGFPHAAVVMTDGRSDDDSAAQADAARASGIDLYAVGTGLPFLQNMAALEAIAGGADRVFGSGGPACKLAARIARDLCGI</sequence>
<keyword evidence="2" id="KW-0964">Secreted</keyword>
<organism evidence="6 7">
    <name type="scientific">Branchiostoma lanceolatum</name>
    <name type="common">Common lancelet</name>
    <name type="synonym">Amphioxus lanceolatum</name>
    <dbReference type="NCBI Taxonomy" id="7740"/>
    <lineage>
        <taxon>Eukaryota</taxon>
        <taxon>Metazoa</taxon>
        <taxon>Chordata</taxon>
        <taxon>Cephalochordata</taxon>
        <taxon>Leptocardii</taxon>
        <taxon>Amphioxiformes</taxon>
        <taxon>Branchiostomatidae</taxon>
        <taxon>Branchiostoma</taxon>
    </lineage>
</organism>
<dbReference type="InterPro" id="IPR025155">
    <property type="entry name" value="WxxW_domain"/>
</dbReference>
<dbReference type="CDD" id="cd00198">
    <property type="entry name" value="vWFA"/>
    <property type="match status" value="1"/>
</dbReference>
<dbReference type="AlphaFoldDB" id="A0A8J9Z488"/>
<dbReference type="PANTHER" id="PTHR15031">
    <property type="entry name" value="CARTILAGE INTERMEDIATE LAYER PROTEIN CLIP"/>
    <property type="match status" value="1"/>
</dbReference>
<dbReference type="PANTHER" id="PTHR15031:SF4">
    <property type="entry name" value="CARTILAGE INTERMEDIATE LAYER PROTEIN 1"/>
    <property type="match status" value="1"/>
</dbReference>
<evidence type="ECO:0000313" key="7">
    <source>
        <dbReference type="Proteomes" id="UP000838412"/>
    </source>
</evidence>
<dbReference type="InterPro" id="IPR002035">
    <property type="entry name" value="VWF_A"/>
</dbReference>
<dbReference type="Pfam" id="PF13330">
    <property type="entry name" value="Mucin2_WxxW"/>
    <property type="match status" value="4"/>
</dbReference>
<keyword evidence="3" id="KW-0732">Signal</keyword>
<protein>
    <submittedName>
        <fullName evidence="6">CILP2 protein</fullName>
    </submittedName>
</protein>
<dbReference type="Pfam" id="PF00092">
    <property type="entry name" value="VWA"/>
    <property type="match status" value="1"/>
</dbReference>
<dbReference type="InterPro" id="IPR036465">
    <property type="entry name" value="vWFA_dom_sf"/>
</dbReference>
<dbReference type="Proteomes" id="UP000838412">
    <property type="component" value="Chromosome 16"/>
</dbReference>
<comment type="subcellular location">
    <subcellularLocation>
        <location evidence="1">Secreted</location>
    </subcellularLocation>
</comment>
<keyword evidence="4" id="KW-0325">Glycoprotein</keyword>
<keyword evidence="7" id="KW-1185">Reference proteome</keyword>
<evidence type="ECO:0000259" key="5">
    <source>
        <dbReference type="PROSITE" id="PS50234"/>
    </source>
</evidence>
<evidence type="ECO:0000256" key="1">
    <source>
        <dbReference type="ARBA" id="ARBA00004613"/>
    </source>
</evidence>
<dbReference type="SUPFAM" id="SSF53300">
    <property type="entry name" value="vWA-like"/>
    <property type="match status" value="1"/>
</dbReference>
<evidence type="ECO:0000256" key="2">
    <source>
        <dbReference type="ARBA" id="ARBA00022525"/>
    </source>
</evidence>
<accession>A0A8J9Z488</accession>
<gene>
    <name evidence="6" type="primary">CILP2</name>
    <name evidence="6" type="ORF">BLAG_LOCUS9022</name>
</gene>
<evidence type="ECO:0000256" key="4">
    <source>
        <dbReference type="ARBA" id="ARBA00023180"/>
    </source>
</evidence>
<dbReference type="SMART" id="SM00327">
    <property type="entry name" value="VWA"/>
    <property type="match status" value="1"/>
</dbReference>
<name>A0A8J9Z488_BRALA</name>
<evidence type="ECO:0000313" key="6">
    <source>
        <dbReference type="EMBL" id="CAH1247320.1"/>
    </source>
</evidence>
<dbReference type="InterPro" id="IPR039675">
    <property type="entry name" value="CILP1/CILP2"/>
</dbReference>
<evidence type="ECO:0000256" key="3">
    <source>
        <dbReference type="ARBA" id="ARBA00022729"/>
    </source>
</evidence>
<dbReference type="PROSITE" id="PS50234">
    <property type="entry name" value="VWFA"/>
    <property type="match status" value="1"/>
</dbReference>
<dbReference type="GO" id="GO:0005576">
    <property type="term" value="C:extracellular region"/>
    <property type="evidence" value="ECO:0007669"/>
    <property type="project" value="UniProtKB-SubCell"/>
</dbReference>
<proteinExistence type="predicted"/>
<dbReference type="OrthoDB" id="6049857at2759"/>
<reference evidence="6" key="1">
    <citation type="submission" date="2022-01" db="EMBL/GenBank/DDBJ databases">
        <authorList>
            <person name="Braso-Vives M."/>
        </authorList>
    </citation>
    <scope>NUCLEOTIDE SEQUENCE</scope>
</reference>
<dbReference type="EMBL" id="OV696701">
    <property type="protein sequence ID" value="CAH1247320.1"/>
    <property type="molecule type" value="Genomic_DNA"/>
</dbReference>
<dbReference type="Gene3D" id="3.40.50.410">
    <property type="entry name" value="von Willebrand factor, type A domain"/>
    <property type="match status" value="1"/>
</dbReference>